<dbReference type="RefSeq" id="WP_268041379.1">
    <property type="nucleotide sequence ID" value="NZ_JAPQER010000005.1"/>
</dbReference>
<dbReference type="Proteomes" id="UP001078443">
    <property type="component" value="Unassembled WGS sequence"/>
</dbReference>
<evidence type="ECO:0000313" key="2">
    <source>
        <dbReference type="Proteomes" id="UP001078443"/>
    </source>
</evidence>
<evidence type="ECO:0000313" key="1">
    <source>
        <dbReference type="EMBL" id="MCY6485054.1"/>
    </source>
</evidence>
<organism evidence="1 2">
    <name type="scientific">Clostridium aestuarii</name>
    <dbReference type="NCBI Taxonomy" id="338193"/>
    <lineage>
        <taxon>Bacteria</taxon>
        <taxon>Bacillati</taxon>
        <taxon>Bacillota</taxon>
        <taxon>Clostridia</taxon>
        <taxon>Eubacteriales</taxon>
        <taxon>Clostridiaceae</taxon>
        <taxon>Clostridium</taxon>
    </lineage>
</organism>
<sequence length="110" mass="13170">MIGKLSNVEVRIWYNHHDKNIINKIDKSLSIKEQAIQAHSLRNKYRMQARKLMRDRKLAKHLDINNYNLPFEYYENKYLNQGYNNNSLYEKILDASTRSNKMVNKKLGIV</sequence>
<protein>
    <submittedName>
        <fullName evidence="1">Uncharacterized protein</fullName>
    </submittedName>
</protein>
<gene>
    <name evidence="1" type="ORF">OW763_11955</name>
</gene>
<reference evidence="1" key="1">
    <citation type="submission" date="2022-12" db="EMBL/GenBank/DDBJ databases">
        <authorList>
            <person name="Wang J."/>
        </authorList>
    </citation>
    <scope>NUCLEOTIDE SEQUENCE</scope>
    <source>
        <strain evidence="1">HY-45-18</strain>
    </source>
</reference>
<accession>A0ABT4D1D9</accession>
<keyword evidence="2" id="KW-1185">Reference proteome</keyword>
<name>A0ABT4D1D9_9CLOT</name>
<dbReference type="EMBL" id="JAPQER010000005">
    <property type="protein sequence ID" value="MCY6485054.1"/>
    <property type="molecule type" value="Genomic_DNA"/>
</dbReference>
<proteinExistence type="predicted"/>
<comment type="caution">
    <text evidence="1">The sequence shown here is derived from an EMBL/GenBank/DDBJ whole genome shotgun (WGS) entry which is preliminary data.</text>
</comment>